<accession>A0ABM8BXX6</accession>
<name>A0ABM8BXX6_9MOLU</name>
<evidence type="ECO:0000313" key="2">
    <source>
        <dbReference type="Proteomes" id="UP001163387"/>
    </source>
</evidence>
<proteinExistence type="predicted"/>
<dbReference type="RefSeq" id="WP_281748406.1">
    <property type="nucleotide sequence ID" value="NZ_AP026933.1"/>
</dbReference>
<keyword evidence="2" id="KW-1185">Reference proteome</keyword>
<dbReference type="Proteomes" id="UP001163387">
    <property type="component" value="Chromosome"/>
</dbReference>
<organism evidence="1 2">
    <name type="scientific">Spiroplasma ixodetis</name>
    <dbReference type="NCBI Taxonomy" id="2141"/>
    <lineage>
        <taxon>Bacteria</taxon>
        <taxon>Bacillati</taxon>
        <taxon>Mycoplasmatota</taxon>
        <taxon>Mollicutes</taxon>
        <taxon>Entomoplasmatales</taxon>
        <taxon>Spiroplasmataceae</taxon>
        <taxon>Spiroplasma</taxon>
    </lineage>
</organism>
<reference evidence="1 2" key="1">
    <citation type="journal article" date="2022" name="Front. Microbiol.">
        <title>Male-killing mechanisms vary between Spiroplasma species.</title>
        <authorList>
            <person name="Arai H."/>
            <person name="Inoue M."/>
            <person name="Kageyama D."/>
        </authorList>
    </citation>
    <scope>NUCLEOTIDE SEQUENCE [LARGE SCALE GENOMIC DNA]</scope>
    <source>
        <strain evidence="2">sHm</strain>
    </source>
</reference>
<gene>
    <name evidence="1" type="ORF">SHM_23650</name>
</gene>
<dbReference type="EMBL" id="AP026933">
    <property type="protein sequence ID" value="BDT04719.1"/>
    <property type="molecule type" value="Genomic_DNA"/>
</dbReference>
<sequence>MYSKVKKIKSIYKLIAEIKEEIKLPEGFEERKMYHAWIQEPLCNVVDTTWYYEIDIKIQNIEKRLNNNINKTSLKEIKIELEKITKEIDQKNGWDIEKDNNFIDEINKISLSIQHKTKINNKFIAK</sequence>
<evidence type="ECO:0000313" key="1">
    <source>
        <dbReference type="EMBL" id="BDT04719.1"/>
    </source>
</evidence>
<protein>
    <submittedName>
        <fullName evidence="1">Uncharacterized protein</fullName>
    </submittedName>
</protein>